<protein>
    <submittedName>
        <fullName evidence="1">Copper chaperone PCu(A)C</fullName>
    </submittedName>
</protein>
<reference evidence="1" key="1">
    <citation type="submission" date="2022-11" db="EMBL/GenBank/DDBJ databases">
        <title>beta-Carotene-producing bacterium, Jeongeuplla avenae sp. nov., alleviates the salt stress of Arabidopsis seedlings.</title>
        <authorList>
            <person name="Jiang L."/>
            <person name="Lee J."/>
        </authorList>
    </citation>
    <scope>NUCLEOTIDE SEQUENCE</scope>
    <source>
        <strain evidence="1">DY_R2A_6</strain>
    </source>
</reference>
<gene>
    <name evidence="1" type="ORF">OXU80_14140</name>
</gene>
<dbReference type="Proteomes" id="UP001163223">
    <property type="component" value="Chromosome"/>
</dbReference>
<sequence length="160" mass="16308">MRVAFAVTVSLCLTAAASAHDFKVGDLVVAHPWLRATPPGAKIGAGYVAVTNTGTEPDRLIGGSTAVSQGFELHESQVTDGVARMRPLEEGLEIAPGQTVTLAPGGTHAMLTGLSAPIRQGEPFKGTLVFEKAGPVEVEFAVEGFGAAPEPEGDHGGHGG</sequence>
<proteinExistence type="predicted"/>
<name>A0ACD4NX30_9HYPH</name>
<evidence type="ECO:0000313" key="2">
    <source>
        <dbReference type="Proteomes" id="UP001163223"/>
    </source>
</evidence>
<dbReference type="EMBL" id="CP113520">
    <property type="protein sequence ID" value="WAJ31269.1"/>
    <property type="molecule type" value="Genomic_DNA"/>
</dbReference>
<evidence type="ECO:0000313" key="1">
    <source>
        <dbReference type="EMBL" id="WAJ31269.1"/>
    </source>
</evidence>
<organism evidence="1 2">
    <name type="scientific">Antarcticirhabdus aurantiaca</name>
    <dbReference type="NCBI Taxonomy" id="2606717"/>
    <lineage>
        <taxon>Bacteria</taxon>
        <taxon>Pseudomonadati</taxon>
        <taxon>Pseudomonadota</taxon>
        <taxon>Alphaproteobacteria</taxon>
        <taxon>Hyphomicrobiales</taxon>
        <taxon>Aurantimonadaceae</taxon>
        <taxon>Antarcticirhabdus</taxon>
    </lineage>
</organism>
<keyword evidence="2" id="KW-1185">Reference proteome</keyword>
<accession>A0ACD4NX30</accession>